<dbReference type="AlphaFoldDB" id="A0A1H9VBA2"/>
<dbReference type="OrthoDB" id="5142616at2"/>
<reference evidence="3" key="1">
    <citation type="submission" date="2016-10" db="EMBL/GenBank/DDBJ databases">
        <authorList>
            <person name="Varghese N."/>
            <person name="Submissions S."/>
        </authorList>
    </citation>
    <scope>NUCLEOTIDE SEQUENCE [LARGE SCALE GENOMIC DNA]</scope>
    <source>
        <strain evidence="3">CGMCC 4.6825</strain>
    </source>
</reference>
<feature type="compositionally biased region" description="Basic and acidic residues" evidence="1">
    <location>
        <begin position="182"/>
        <end position="191"/>
    </location>
</feature>
<evidence type="ECO:0000313" key="3">
    <source>
        <dbReference type="Proteomes" id="UP000182841"/>
    </source>
</evidence>
<sequence length="313" mass="33296">MQDVFSVIIVPDGCRGLEGQYRLEPGHTLRFGRTAPTGTGLALSHPAVACAAGEITATGAFWILTNFSSDQTYLVENPEGAGEHIRVAPGRADAPVPFEFARVRLCAGEAGAGCGFDVLAPRHDYLASADSLVAGARSRAQRAATLRPDAAHGEGNRRADRTEDPSASMTENPAGGGAGDPAEDRTQDWRFDPFPRPYPLDHSCHYFLVLAALCEASLRGDAAAPVPDVVELTERLRPVWPDASPAAVAWNIDYLRLKLRLRAPDAAESVREALVRFALRFDLVQEAHLAVLDGGLAHAGAGRESRAGAAPAY</sequence>
<organism evidence="2 3">
    <name type="scientific">Streptomyces qinglanensis</name>
    <dbReference type="NCBI Taxonomy" id="943816"/>
    <lineage>
        <taxon>Bacteria</taxon>
        <taxon>Bacillati</taxon>
        <taxon>Actinomycetota</taxon>
        <taxon>Actinomycetes</taxon>
        <taxon>Kitasatosporales</taxon>
        <taxon>Streptomycetaceae</taxon>
        <taxon>Streptomyces</taxon>
    </lineage>
</organism>
<gene>
    <name evidence="2" type="ORF">SAMN05421870_111125</name>
</gene>
<feature type="region of interest" description="Disordered" evidence="1">
    <location>
        <begin position="143"/>
        <end position="191"/>
    </location>
</feature>
<evidence type="ECO:0000313" key="2">
    <source>
        <dbReference type="EMBL" id="SES19056.1"/>
    </source>
</evidence>
<keyword evidence="3" id="KW-1185">Reference proteome</keyword>
<evidence type="ECO:0008006" key="4">
    <source>
        <dbReference type="Google" id="ProtNLM"/>
    </source>
</evidence>
<dbReference type="EMBL" id="FOGO01000011">
    <property type="protein sequence ID" value="SES19056.1"/>
    <property type="molecule type" value="Genomic_DNA"/>
</dbReference>
<proteinExistence type="predicted"/>
<accession>A0A1H9VBA2</accession>
<dbReference type="STRING" id="943816.AN217_26005"/>
<dbReference type="Proteomes" id="UP000182841">
    <property type="component" value="Unassembled WGS sequence"/>
</dbReference>
<feature type="compositionally biased region" description="Basic and acidic residues" evidence="1">
    <location>
        <begin position="149"/>
        <end position="164"/>
    </location>
</feature>
<evidence type="ECO:0000256" key="1">
    <source>
        <dbReference type="SAM" id="MobiDB-lite"/>
    </source>
</evidence>
<name>A0A1H9VBA2_9ACTN</name>
<protein>
    <recommendedName>
        <fullName evidence="4">FHA domain-containing protein</fullName>
    </recommendedName>
</protein>